<gene>
    <name evidence="19" type="ORF">HannXRQ_Chr11g0323461</name>
    <name evidence="18" type="ORF">HanXRQr2_Chr15g0705661</name>
</gene>
<keyword evidence="12 16" id="KW-0472">Membrane</keyword>
<keyword evidence="6 16" id="KW-0812">Transmembrane</keyword>
<evidence type="ECO:0000259" key="17">
    <source>
        <dbReference type="PROSITE" id="PS50089"/>
    </source>
</evidence>
<feature type="domain" description="RING-type" evidence="17">
    <location>
        <begin position="107"/>
        <end position="149"/>
    </location>
</feature>
<keyword evidence="20" id="KW-1185">Reference proteome</keyword>
<dbReference type="SMART" id="SM00184">
    <property type="entry name" value="RING"/>
    <property type="match status" value="1"/>
</dbReference>
<dbReference type="OMA" id="WTARRFY"/>
<reference evidence="18" key="3">
    <citation type="submission" date="2020-06" db="EMBL/GenBank/DDBJ databases">
        <title>Helianthus annuus Genome sequencing and assembly Release 2.</title>
        <authorList>
            <person name="Gouzy J."/>
            <person name="Langlade N."/>
            <person name="Munos S."/>
        </authorList>
    </citation>
    <scope>NUCLEOTIDE SEQUENCE</scope>
    <source>
        <tissue evidence="18">Leaves</tissue>
    </source>
</reference>
<dbReference type="EC" id="2.3.2.27" evidence="4"/>
<dbReference type="Proteomes" id="UP000215914">
    <property type="component" value="Chromosome 11"/>
</dbReference>
<keyword evidence="7" id="KW-0479">Metal-binding</keyword>
<evidence type="ECO:0000313" key="18">
    <source>
        <dbReference type="EMBL" id="KAF5765600.1"/>
    </source>
</evidence>
<evidence type="ECO:0000256" key="13">
    <source>
        <dbReference type="ARBA" id="ARBA00024209"/>
    </source>
</evidence>
<evidence type="ECO:0000256" key="3">
    <source>
        <dbReference type="ARBA" id="ARBA00004906"/>
    </source>
</evidence>
<dbReference type="EMBL" id="CM007900">
    <property type="protein sequence ID" value="OTG06815.1"/>
    <property type="molecule type" value="Genomic_DNA"/>
</dbReference>
<dbReference type="EMBL" id="MNCJ02000330">
    <property type="protein sequence ID" value="KAF5765600.1"/>
    <property type="molecule type" value="Genomic_DNA"/>
</dbReference>
<keyword evidence="11 16" id="KW-1133">Transmembrane helix</keyword>
<evidence type="ECO:0000313" key="19">
    <source>
        <dbReference type="EMBL" id="OTG06815.1"/>
    </source>
</evidence>
<dbReference type="PANTHER" id="PTHR46913:SF1">
    <property type="entry name" value="RING-H2 FINGER PROTEIN ATL16"/>
    <property type="match status" value="1"/>
</dbReference>
<feature type="region of interest" description="Disordered" evidence="15">
    <location>
        <begin position="1"/>
        <end position="22"/>
    </location>
</feature>
<dbReference type="FunFam" id="3.30.40.10:FF:000187">
    <property type="entry name" value="E3 ubiquitin-protein ligase ATL6"/>
    <property type="match status" value="1"/>
</dbReference>
<proteinExistence type="inferred from homology"/>
<dbReference type="InterPro" id="IPR013083">
    <property type="entry name" value="Znf_RING/FYVE/PHD"/>
</dbReference>
<evidence type="ECO:0000256" key="2">
    <source>
        <dbReference type="ARBA" id="ARBA00004167"/>
    </source>
</evidence>
<evidence type="ECO:0000256" key="4">
    <source>
        <dbReference type="ARBA" id="ARBA00012483"/>
    </source>
</evidence>
<evidence type="ECO:0000313" key="20">
    <source>
        <dbReference type="Proteomes" id="UP000215914"/>
    </source>
</evidence>
<dbReference type="InParanoid" id="A0A251T6T8"/>
<dbReference type="GO" id="GO:0016567">
    <property type="term" value="P:protein ubiquitination"/>
    <property type="evidence" value="ECO:0007669"/>
    <property type="project" value="InterPro"/>
</dbReference>
<dbReference type="GO" id="GO:0008270">
    <property type="term" value="F:zinc ion binding"/>
    <property type="evidence" value="ECO:0007669"/>
    <property type="project" value="UniProtKB-KW"/>
</dbReference>
<evidence type="ECO:0000256" key="15">
    <source>
        <dbReference type="SAM" id="MobiDB-lite"/>
    </source>
</evidence>
<dbReference type="GO" id="GO:0016020">
    <property type="term" value="C:membrane"/>
    <property type="evidence" value="ECO:0007669"/>
    <property type="project" value="UniProtKB-SubCell"/>
</dbReference>
<comment type="subcellular location">
    <subcellularLocation>
        <location evidence="2">Membrane</location>
        <topology evidence="2">Single-pass membrane protein</topology>
    </subcellularLocation>
</comment>
<accession>A0A251T6T8</accession>
<protein>
    <recommendedName>
        <fullName evidence="4">RING-type E3 ubiquitin transferase</fullName>
        <ecNumber evidence="4">2.3.2.27</ecNumber>
    </recommendedName>
</protein>
<dbReference type="InterPro" id="IPR001841">
    <property type="entry name" value="Znf_RING"/>
</dbReference>
<dbReference type="AlphaFoldDB" id="A0A251T6T8"/>
<sequence>MATREAMASTPMPSVPDSPSSTPVNPIMAIVLVCLLCAFFMLCLVSTYFRHYAERQLRLAASTTHGSETGSMRSVVHGLDPAAIATFPSFLYSVVKGIKIGQTTLECAVCLNEFQDHETLRLLPKCSHVFHMDCVDTWLASHVTCPVCRANLVLTSNEPSLMTEQLDYPVDPERDCGSTEFLLPIESKHVKPSTTRMPRSHSTGHSVVVQPVENMEWYTLRLPNEARDMFMNLVTSLPTSPHGVFPTESSEKMPFRSVSVGSTRRLDHYVRFERSNPNRTGGETSRGGSDLTLTSNSQRFFRSVRSPFNRLFPASNRNLDV</sequence>
<evidence type="ECO:0000256" key="5">
    <source>
        <dbReference type="ARBA" id="ARBA00022679"/>
    </source>
</evidence>
<evidence type="ECO:0000256" key="1">
    <source>
        <dbReference type="ARBA" id="ARBA00000900"/>
    </source>
</evidence>
<feature type="transmembrane region" description="Helical" evidence="16">
    <location>
        <begin position="27"/>
        <end position="49"/>
    </location>
</feature>
<keyword evidence="8 14" id="KW-0863">Zinc-finger</keyword>
<dbReference type="OrthoDB" id="8062037at2759"/>
<feature type="compositionally biased region" description="Low complexity" evidence="15">
    <location>
        <begin position="9"/>
        <end position="22"/>
    </location>
</feature>
<evidence type="ECO:0000256" key="12">
    <source>
        <dbReference type="ARBA" id="ARBA00023136"/>
    </source>
</evidence>
<dbReference type="Pfam" id="PF13639">
    <property type="entry name" value="zf-RING_2"/>
    <property type="match status" value="1"/>
</dbReference>
<evidence type="ECO:0000256" key="11">
    <source>
        <dbReference type="ARBA" id="ARBA00022989"/>
    </source>
</evidence>
<dbReference type="InterPro" id="IPR044600">
    <property type="entry name" value="ATL1/ATL16-like"/>
</dbReference>
<keyword evidence="10" id="KW-0862">Zinc</keyword>
<dbReference type="Gramene" id="mRNA:HanXRQr2_Chr15g0705661">
    <property type="protein sequence ID" value="CDS:HanXRQr2_Chr15g0705661.1"/>
    <property type="gene ID" value="HanXRQr2_Chr15g0705661"/>
</dbReference>
<dbReference type="GO" id="GO:0061630">
    <property type="term" value="F:ubiquitin protein ligase activity"/>
    <property type="evidence" value="ECO:0007669"/>
    <property type="project" value="UniProtKB-EC"/>
</dbReference>
<evidence type="ECO:0000256" key="14">
    <source>
        <dbReference type="PROSITE-ProRule" id="PRU00175"/>
    </source>
</evidence>
<dbReference type="SUPFAM" id="SSF57850">
    <property type="entry name" value="RING/U-box"/>
    <property type="match status" value="1"/>
</dbReference>
<reference evidence="19" key="2">
    <citation type="submission" date="2017-02" db="EMBL/GenBank/DDBJ databases">
        <title>Sunflower complete genome.</title>
        <authorList>
            <person name="Langlade N."/>
            <person name="Munos S."/>
        </authorList>
    </citation>
    <scope>NUCLEOTIDE SEQUENCE [LARGE SCALE GENOMIC DNA]</scope>
    <source>
        <tissue evidence="19">Leaves</tissue>
    </source>
</reference>
<comment type="catalytic activity">
    <reaction evidence="1">
        <text>S-ubiquitinyl-[E2 ubiquitin-conjugating enzyme]-L-cysteine + [acceptor protein]-L-lysine = [E2 ubiquitin-conjugating enzyme]-L-cysteine + N(6)-ubiquitinyl-[acceptor protein]-L-lysine.</text>
        <dbReference type="EC" id="2.3.2.27"/>
    </reaction>
</comment>
<dbReference type="PANTHER" id="PTHR46913">
    <property type="entry name" value="RING-H2 FINGER PROTEIN ATL16"/>
    <property type="match status" value="1"/>
</dbReference>
<feature type="compositionally biased region" description="Polar residues" evidence="15">
    <location>
        <begin position="277"/>
        <end position="294"/>
    </location>
</feature>
<evidence type="ECO:0000256" key="16">
    <source>
        <dbReference type="SAM" id="Phobius"/>
    </source>
</evidence>
<evidence type="ECO:0000256" key="7">
    <source>
        <dbReference type="ARBA" id="ARBA00022723"/>
    </source>
</evidence>
<dbReference type="CDD" id="cd16461">
    <property type="entry name" value="RING-H2_EL5-like"/>
    <property type="match status" value="1"/>
</dbReference>
<evidence type="ECO:0000256" key="9">
    <source>
        <dbReference type="ARBA" id="ARBA00022786"/>
    </source>
</evidence>
<keyword evidence="9" id="KW-0833">Ubl conjugation pathway</keyword>
<evidence type="ECO:0000256" key="6">
    <source>
        <dbReference type="ARBA" id="ARBA00022692"/>
    </source>
</evidence>
<feature type="region of interest" description="Disordered" evidence="15">
    <location>
        <begin position="274"/>
        <end position="294"/>
    </location>
</feature>
<evidence type="ECO:0000256" key="8">
    <source>
        <dbReference type="ARBA" id="ARBA00022771"/>
    </source>
</evidence>
<dbReference type="PROSITE" id="PS50089">
    <property type="entry name" value="ZF_RING_2"/>
    <property type="match status" value="1"/>
</dbReference>
<dbReference type="Gene3D" id="3.30.40.10">
    <property type="entry name" value="Zinc/RING finger domain, C3HC4 (zinc finger)"/>
    <property type="match status" value="1"/>
</dbReference>
<name>A0A251T6T8_HELAN</name>
<comment type="pathway">
    <text evidence="3">Protein modification; protein ubiquitination.</text>
</comment>
<organism evidence="19 20">
    <name type="scientific">Helianthus annuus</name>
    <name type="common">Common sunflower</name>
    <dbReference type="NCBI Taxonomy" id="4232"/>
    <lineage>
        <taxon>Eukaryota</taxon>
        <taxon>Viridiplantae</taxon>
        <taxon>Streptophyta</taxon>
        <taxon>Embryophyta</taxon>
        <taxon>Tracheophyta</taxon>
        <taxon>Spermatophyta</taxon>
        <taxon>Magnoliopsida</taxon>
        <taxon>eudicotyledons</taxon>
        <taxon>Gunneridae</taxon>
        <taxon>Pentapetalae</taxon>
        <taxon>asterids</taxon>
        <taxon>campanulids</taxon>
        <taxon>Asterales</taxon>
        <taxon>Asteraceae</taxon>
        <taxon>Asteroideae</taxon>
        <taxon>Heliantheae alliance</taxon>
        <taxon>Heliantheae</taxon>
        <taxon>Helianthus</taxon>
    </lineage>
</organism>
<keyword evidence="5" id="KW-0808">Transferase</keyword>
<comment type="similarity">
    <text evidence="13">Belongs to the RING-type zinc finger family. ATL subfamily.</text>
</comment>
<reference evidence="18 20" key="1">
    <citation type="journal article" date="2017" name="Nature">
        <title>The sunflower genome provides insights into oil metabolism, flowering and Asterid evolution.</title>
        <authorList>
            <person name="Badouin H."/>
            <person name="Gouzy J."/>
            <person name="Grassa C.J."/>
            <person name="Murat F."/>
            <person name="Staton S.E."/>
            <person name="Cottret L."/>
            <person name="Lelandais-Briere C."/>
            <person name="Owens G.L."/>
            <person name="Carrere S."/>
            <person name="Mayjonade B."/>
            <person name="Legrand L."/>
            <person name="Gill N."/>
            <person name="Kane N.C."/>
            <person name="Bowers J.E."/>
            <person name="Hubner S."/>
            <person name="Bellec A."/>
            <person name="Berard A."/>
            <person name="Berges H."/>
            <person name="Blanchet N."/>
            <person name="Boniface M.C."/>
            <person name="Brunel D."/>
            <person name="Catrice O."/>
            <person name="Chaidir N."/>
            <person name="Claudel C."/>
            <person name="Donnadieu C."/>
            <person name="Faraut T."/>
            <person name="Fievet G."/>
            <person name="Helmstetter N."/>
            <person name="King M."/>
            <person name="Knapp S.J."/>
            <person name="Lai Z."/>
            <person name="Le Paslier M.C."/>
            <person name="Lippi Y."/>
            <person name="Lorenzon L."/>
            <person name="Mandel J.R."/>
            <person name="Marage G."/>
            <person name="Marchand G."/>
            <person name="Marquand E."/>
            <person name="Bret-Mestries E."/>
            <person name="Morien E."/>
            <person name="Nambeesan S."/>
            <person name="Nguyen T."/>
            <person name="Pegot-Espagnet P."/>
            <person name="Pouilly N."/>
            <person name="Raftis F."/>
            <person name="Sallet E."/>
            <person name="Schiex T."/>
            <person name="Thomas J."/>
            <person name="Vandecasteele C."/>
            <person name="Vares D."/>
            <person name="Vear F."/>
            <person name="Vautrin S."/>
            <person name="Crespi M."/>
            <person name="Mangin B."/>
            <person name="Burke J.M."/>
            <person name="Salse J."/>
            <person name="Munos S."/>
            <person name="Vincourt P."/>
            <person name="Rieseberg L.H."/>
            <person name="Langlade N.B."/>
        </authorList>
    </citation>
    <scope>NUCLEOTIDE SEQUENCE [LARGE SCALE GENOMIC DNA]</scope>
    <source>
        <strain evidence="20">cv. SF193</strain>
        <tissue evidence="18">Leaves</tissue>
    </source>
</reference>
<evidence type="ECO:0000256" key="10">
    <source>
        <dbReference type="ARBA" id="ARBA00022833"/>
    </source>
</evidence>